<keyword evidence="2" id="KW-1185">Reference proteome</keyword>
<comment type="caution">
    <text evidence="1">The sequence shown here is derived from an EMBL/GenBank/DDBJ whole genome shotgun (WGS) entry which is preliminary data.</text>
</comment>
<accession>A0A8X6HY65</accession>
<dbReference type="AlphaFoldDB" id="A0A8X6HY65"/>
<reference evidence="1" key="1">
    <citation type="submission" date="2020-07" db="EMBL/GenBank/DDBJ databases">
        <title>Multicomponent nature underlies the extraordinary mechanical properties of spider dragline silk.</title>
        <authorList>
            <person name="Kono N."/>
            <person name="Nakamura H."/>
            <person name="Mori M."/>
            <person name="Yoshida Y."/>
            <person name="Ohtoshi R."/>
            <person name="Malay A.D."/>
            <person name="Moran D.A.P."/>
            <person name="Tomita M."/>
            <person name="Numata K."/>
            <person name="Arakawa K."/>
        </authorList>
    </citation>
    <scope>NUCLEOTIDE SEQUENCE</scope>
</reference>
<sequence>MNSITILSASRANTEAFRRVKISQGHFSLAHSQIEEKLLTTLVNLKNLPSNKMDESWTVEEENAVTEFRKLMKDEVPQDMYEDKYVFINF</sequence>
<gene>
    <name evidence="1" type="ORF">TNCT_110811</name>
</gene>
<proteinExistence type="predicted"/>
<organism evidence="1 2">
    <name type="scientific">Trichonephila clavata</name>
    <name type="common">Joro spider</name>
    <name type="synonym">Nephila clavata</name>
    <dbReference type="NCBI Taxonomy" id="2740835"/>
    <lineage>
        <taxon>Eukaryota</taxon>
        <taxon>Metazoa</taxon>
        <taxon>Ecdysozoa</taxon>
        <taxon>Arthropoda</taxon>
        <taxon>Chelicerata</taxon>
        <taxon>Arachnida</taxon>
        <taxon>Araneae</taxon>
        <taxon>Araneomorphae</taxon>
        <taxon>Entelegynae</taxon>
        <taxon>Araneoidea</taxon>
        <taxon>Nephilidae</taxon>
        <taxon>Trichonephila</taxon>
    </lineage>
</organism>
<dbReference type="EMBL" id="BMAO01029463">
    <property type="protein sequence ID" value="GFR31893.1"/>
    <property type="molecule type" value="Genomic_DNA"/>
</dbReference>
<evidence type="ECO:0000313" key="1">
    <source>
        <dbReference type="EMBL" id="GFR31893.1"/>
    </source>
</evidence>
<name>A0A8X6HY65_TRICU</name>
<evidence type="ECO:0000313" key="2">
    <source>
        <dbReference type="Proteomes" id="UP000887116"/>
    </source>
</evidence>
<dbReference type="Proteomes" id="UP000887116">
    <property type="component" value="Unassembled WGS sequence"/>
</dbReference>
<protein>
    <submittedName>
        <fullName evidence="1">Uncharacterized protein</fullName>
    </submittedName>
</protein>